<proteinExistence type="predicted"/>
<dbReference type="Proteomes" id="UP000076761">
    <property type="component" value="Unassembled WGS sequence"/>
</dbReference>
<dbReference type="InParanoid" id="A0A165S2N4"/>
<accession>A0A165S2N4</accession>
<dbReference type="STRING" id="1314782.A0A165S2N4"/>
<evidence type="ECO:0000313" key="3">
    <source>
        <dbReference type="Proteomes" id="UP000076761"/>
    </source>
</evidence>
<organism evidence="2 3">
    <name type="scientific">Neolentinus lepideus HHB14362 ss-1</name>
    <dbReference type="NCBI Taxonomy" id="1314782"/>
    <lineage>
        <taxon>Eukaryota</taxon>
        <taxon>Fungi</taxon>
        <taxon>Dikarya</taxon>
        <taxon>Basidiomycota</taxon>
        <taxon>Agaricomycotina</taxon>
        <taxon>Agaricomycetes</taxon>
        <taxon>Gloeophyllales</taxon>
        <taxon>Gloeophyllaceae</taxon>
        <taxon>Neolentinus</taxon>
    </lineage>
</organism>
<dbReference type="AlphaFoldDB" id="A0A165S2N4"/>
<dbReference type="EMBL" id="KV425577">
    <property type="protein sequence ID" value="KZT24594.1"/>
    <property type="molecule type" value="Genomic_DNA"/>
</dbReference>
<dbReference type="OrthoDB" id="10070927at2759"/>
<keyword evidence="3" id="KW-1185">Reference proteome</keyword>
<sequence>MSRHPSPGPSQPYGQVLQPPAPTHASRQKSRAYATAVAAGAEDIKYQLKYKELKRKVKEIEVVSWQL</sequence>
<protein>
    <submittedName>
        <fullName evidence="2">Uncharacterized protein</fullName>
    </submittedName>
</protein>
<evidence type="ECO:0000313" key="2">
    <source>
        <dbReference type="EMBL" id="KZT24594.1"/>
    </source>
</evidence>
<reference evidence="2 3" key="1">
    <citation type="journal article" date="2016" name="Mol. Biol. Evol.">
        <title>Comparative Genomics of Early-Diverging Mushroom-Forming Fungi Provides Insights into the Origins of Lignocellulose Decay Capabilities.</title>
        <authorList>
            <person name="Nagy L.G."/>
            <person name="Riley R."/>
            <person name="Tritt A."/>
            <person name="Adam C."/>
            <person name="Daum C."/>
            <person name="Floudas D."/>
            <person name="Sun H."/>
            <person name="Yadav J.S."/>
            <person name="Pangilinan J."/>
            <person name="Larsson K.H."/>
            <person name="Matsuura K."/>
            <person name="Barry K."/>
            <person name="Labutti K."/>
            <person name="Kuo R."/>
            <person name="Ohm R.A."/>
            <person name="Bhattacharya S.S."/>
            <person name="Shirouzu T."/>
            <person name="Yoshinaga Y."/>
            <person name="Martin F.M."/>
            <person name="Grigoriev I.V."/>
            <person name="Hibbett D.S."/>
        </authorList>
    </citation>
    <scope>NUCLEOTIDE SEQUENCE [LARGE SCALE GENOMIC DNA]</scope>
    <source>
        <strain evidence="2 3">HHB14362 ss-1</strain>
    </source>
</reference>
<gene>
    <name evidence="2" type="ORF">NEOLEDRAFT_1067384</name>
</gene>
<feature type="region of interest" description="Disordered" evidence="1">
    <location>
        <begin position="1"/>
        <end position="31"/>
    </location>
</feature>
<evidence type="ECO:0000256" key="1">
    <source>
        <dbReference type="SAM" id="MobiDB-lite"/>
    </source>
</evidence>
<feature type="compositionally biased region" description="Pro residues" evidence="1">
    <location>
        <begin position="1"/>
        <end position="10"/>
    </location>
</feature>
<name>A0A165S2N4_9AGAM</name>